<dbReference type="SUPFAM" id="SSF52172">
    <property type="entry name" value="CheY-like"/>
    <property type="match status" value="1"/>
</dbReference>
<gene>
    <name evidence="4" type="ORF">PX52LOC_04568</name>
</gene>
<dbReference type="InterPro" id="IPR001789">
    <property type="entry name" value="Sig_transdc_resp-reg_receiver"/>
</dbReference>
<accession>A0A5C1AIQ6</accession>
<dbReference type="PROSITE" id="PS50110">
    <property type="entry name" value="RESPONSE_REGULATORY"/>
    <property type="match status" value="1"/>
</dbReference>
<dbReference type="Gene3D" id="3.40.50.2300">
    <property type="match status" value="1"/>
</dbReference>
<keyword evidence="1 2" id="KW-0597">Phosphoprotein</keyword>
<evidence type="ECO:0000256" key="2">
    <source>
        <dbReference type="PROSITE-ProRule" id="PRU00169"/>
    </source>
</evidence>
<dbReference type="SMART" id="SM00448">
    <property type="entry name" value="REC"/>
    <property type="match status" value="1"/>
</dbReference>
<dbReference type="KEGG" id="lrs:PX52LOC_04568"/>
<sequence length="168" mass="18144">MPNPTRPVAVAVAPVIWYQANSSPPPIARETVPLADSRSLSVLIVDDNPDAADSLATILTLKGYPVRMAYNGPDALKLAEDAPPDVVLLDLLMPGMDGWEVANRLAATRSRPVIVAITGCDGDVNRNRSRWAHIPFHLVKPVAADVLVDLLRWATRTRAGRQQLDGLA</sequence>
<feature type="modified residue" description="4-aspartylphosphate" evidence="2">
    <location>
        <position position="90"/>
    </location>
</feature>
<dbReference type="AlphaFoldDB" id="A0A5C1AIQ6"/>
<feature type="domain" description="Response regulatory" evidence="3">
    <location>
        <begin position="41"/>
        <end position="155"/>
    </location>
</feature>
<organism evidence="4 5">
    <name type="scientific">Limnoglobus roseus</name>
    <dbReference type="NCBI Taxonomy" id="2598579"/>
    <lineage>
        <taxon>Bacteria</taxon>
        <taxon>Pseudomonadati</taxon>
        <taxon>Planctomycetota</taxon>
        <taxon>Planctomycetia</taxon>
        <taxon>Gemmatales</taxon>
        <taxon>Gemmataceae</taxon>
        <taxon>Limnoglobus</taxon>
    </lineage>
</organism>
<dbReference type="InterPro" id="IPR011006">
    <property type="entry name" value="CheY-like_superfamily"/>
</dbReference>
<dbReference type="PANTHER" id="PTHR44591:SF3">
    <property type="entry name" value="RESPONSE REGULATORY DOMAIN-CONTAINING PROTEIN"/>
    <property type="match status" value="1"/>
</dbReference>
<dbReference type="Pfam" id="PF00072">
    <property type="entry name" value="Response_reg"/>
    <property type="match status" value="1"/>
</dbReference>
<reference evidence="5" key="1">
    <citation type="submission" date="2019-08" db="EMBL/GenBank/DDBJ databases">
        <title>Limnoglobus roseus gen. nov., sp. nov., a novel freshwater planctomycete with a giant genome from the family Gemmataceae.</title>
        <authorList>
            <person name="Kulichevskaya I.S."/>
            <person name="Naumoff D.G."/>
            <person name="Miroshnikov K."/>
            <person name="Ivanova A."/>
            <person name="Philippov D.A."/>
            <person name="Hakobyan A."/>
            <person name="Rijpstra I.C."/>
            <person name="Sinninghe Damste J.S."/>
            <person name="Liesack W."/>
            <person name="Dedysh S.N."/>
        </authorList>
    </citation>
    <scope>NUCLEOTIDE SEQUENCE [LARGE SCALE GENOMIC DNA]</scope>
    <source>
        <strain evidence="5">PX52</strain>
    </source>
</reference>
<dbReference type="Proteomes" id="UP000324974">
    <property type="component" value="Chromosome"/>
</dbReference>
<protein>
    <submittedName>
        <fullName evidence="4">Response regulator</fullName>
    </submittedName>
</protein>
<dbReference type="GO" id="GO:0000160">
    <property type="term" value="P:phosphorelay signal transduction system"/>
    <property type="evidence" value="ECO:0007669"/>
    <property type="project" value="InterPro"/>
</dbReference>
<evidence type="ECO:0000259" key="3">
    <source>
        <dbReference type="PROSITE" id="PS50110"/>
    </source>
</evidence>
<keyword evidence="5" id="KW-1185">Reference proteome</keyword>
<evidence type="ECO:0000256" key="1">
    <source>
        <dbReference type="ARBA" id="ARBA00022553"/>
    </source>
</evidence>
<name>A0A5C1AIQ6_9BACT</name>
<evidence type="ECO:0000313" key="4">
    <source>
        <dbReference type="EMBL" id="QEL17572.1"/>
    </source>
</evidence>
<proteinExistence type="predicted"/>
<dbReference type="InterPro" id="IPR050595">
    <property type="entry name" value="Bact_response_regulator"/>
</dbReference>
<dbReference type="EMBL" id="CP042425">
    <property type="protein sequence ID" value="QEL17572.1"/>
    <property type="molecule type" value="Genomic_DNA"/>
</dbReference>
<dbReference type="PANTHER" id="PTHR44591">
    <property type="entry name" value="STRESS RESPONSE REGULATOR PROTEIN 1"/>
    <property type="match status" value="1"/>
</dbReference>
<evidence type="ECO:0000313" key="5">
    <source>
        <dbReference type="Proteomes" id="UP000324974"/>
    </source>
</evidence>